<gene>
    <name evidence="2" type="ORF">HNQ92_000036</name>
</gene>
<keyword evidence="3" id="KW-1185">Reference proteome</keyword>
<dbReference type="Pfam" id="PF12650">
    <property type="entry name" value="DUF3784"/>
    <property type="match status" value="1"/>
</dbReference>
<feature type="transmembrane region" description="Helical" evidence="1">
    <location>
        <begin position="81"/>
        <end position="103"/>
    </location>
</feature>
<dbReference type="Proteomes" id="UP000557307">
    <property type="component" value="Unassembled WGS sequence"/>
</dbReference>
<evidence type="ECO:0000313" key="3">
    <source>
        <dbReference type="Proteomes" id="UP000557307"/>
    </source>
</evidence>
<keyword evidence="1" id="KW-1133">Transmembrane helix</keyword>
<evidence type="ECO:0000256" key="1">
    <source>
        <dbReference type="SAM" id="Phobius"/>
    </source>
</evidence>
<dbReference type="InterPro" id="IPR017259">
    <property type="entry name" value="UCP037672"/>
</dbReference>
<organism evidence="2 3">
    <name type="scientific">Rhabdobacter roseus</name>
    <dbReference type="NCBI Taxonomy" id="1655419"/>
    <lineage>
        <taxon>Bacteria</taxon>
        <taxon>Pseudomonadati</taxon>
        <taxon>Bacteroidota</taxon>
        <taxon>Cytophagia</taxon>
        <taxon>Cytophagales</taxon>
        <taxon>Cytophagaceae</taxon>
        <taxon>Rhabdobacter</taxon>
    </lineage>
</organism>
<keyword evidence="1" id="KW-0472">Membrane</keyword>
<accession>A0A840TG48</accession>
<feature type="transmembrane region" description="Helical" evidence="1">
    <location>
        <begin position="47"/>
        <end position="69"/>
    </location>
</feature>
<dbReference type="RefSeq" id="WP_184169253.1">
    <property type="nucleotide sequence ID" value="NZ_JACHGF010000001.1"/>
</dbReference>
<protein>
    <submittedName>
        <fullName evidence="2">Putative membrane protein</fullName>
    </submittedName>
</protein>
<sequence length="104" mass="11690">MDGLIIFGLIALVLAGVGTFIWTKEATYLLANFPKDPAQIRDRKGLARWAGTFLWVLAGVFLLEGYLVWKFHQTKYELVPLVVLIPVVSLVTVIFLVLGQRFVN</sequence>
<name>A0A840TG48_9BACT</name>
<keyword evidence="1" id="KW-0812">Transmembrane</keyword>
<dbReference type="EMBL" id="JACHGF010000001">
    <property type="protein sequence ID" value="MBB5281915.1"/>
    <property type="molecule type" value="Genomic_DNA"/>
</dbReference>
<evidence type="ECO:0000313" key="2">
    <source>
        <dbReference type="EMBL" id="MBB5281915.1"/>
    </source>
</evidence>
<comment type="caution">
    <text evidence="2">The sequence shown here is derived from an EMBL/GenBank/DDBJ whole genome shotgun (WGS) entry which is preliminary data.</text>
</comment>
<proteinExistence type="predicted"/>
<dbReference type="AlphaFoldDB" id="A0A840TG48"/>
<reference evidence="2 3" key="1">
    <citation type="submission" date="2020-08" db="EMBL/GenBank/DDBJ databases">
        <title>Genomic Encyclopedia of Type Strains, Phase IV (KMG-IV): sequencing the most valuable type-strain genomes for metagenomic binning, comparative biology and taxonomic classification.</title>
        <authorList>
            <person name="Goeker M."/>
        </authorList>
    </citation>
    <scope>NUCLEOTIDE SEQUENCE [LARGE SCALE GENOMIC DNA]</scope>
    <source>
        <strain evidence="2 3">DSM 105074</strain>
    </source>
</reference>